<dbReference type="PANTHER" id="PTHR37308:SF1">
    <property type="entry name" value="POLYPRENYL-PHOSPHATE TRANSPORTER"/>
    <property type="match status" value="1"/>
</dbReference>
<feature type="transmembrane region" description="Helical" evidence="1">
    <location>
        <begin position="138"/>
        <end position="166"/>
    </location>
</feature>
<evidence type="ECO:0000256" key="1">
    <source>
        <dbReference type="SAM" id="Phobius"/>
    </source>
</evidence>
<evidence type="ECO:0000313" key="2">
    <source>
        <dbReference type="EMBL" id="TBW54503.1"/>
    </source>
</evidence>
<gene>
    <name evidence="2" type="ORF">EZI54_13675</name>
</gene>
<proteinExistence type="predicted"/>
<dbReference type="PANTHER" id="PTHR37308">
    <property type="entry name" value="INTEGRAL MEMBRANE PROTEIN"/>
    <property type="match status" value="1"/>
</dbReference>
<feature type="transmembrane region" description="Helical" evidence="1">
    <location>
        <begin position="56"/>
        <end position="77"/>
    </location>
</feature>
<keyword evidence="1" id="KW-0812">Transmembrane</keyword>
<accession>A0ABY1ZLJ2</accession>
<protein>
    <submittedName>
        <fullName evidence="2">DUF368 domain-containing protein</fullName>
    </submittedName>
</protein>
<name>A0ABY1ZLJ2_9GAMM</name>
<dbReference type="EMBL" id="SJDL01000021">
    <property type="protein sequence ID" value="TBW54503.1"/>
    <property type="molecule type" value="Genomic_DNA"/>
</dbReference>
<dbReference type="InterPro" id="IPR007163">
    <property type="entry name" value="VCA0040-like"/>
</dbReference>
<reference evidence="2 3" key="1">
    <citation type="submission" date="2019-02" db="EMBL/GenBank/DDBJ databases">
        <title>Marinobacter halodurans sp. nov., a marine bacterium isolated from sea tidal flat.</title>
        <authorList>
            <person name="Yoo Y."/>
            <person name="Lee D.W."/>
            <person name="Kim B.S."/>
            <person name="Kim J.-J."/>
        </authorList>
    </citation>
    <scope>NUCLEOTIDE SEQUENCE [LARGE SCALE GENOMIC DNA]</scope>
    <source>
        <strain evidence="2 3">YJ-S3-2</strain>
    </source>
</reference>
<feature type="transmembrane region" description="Helical" evidence="1">
    <location>
        <begin position="267"/>
        <end position="288"/>
    </location>
</feature>
<feature type="transmembrane region" description="Helical" evidence="1">
    <location>
        <begin position="108"/>
        <end position="126"/>
    </location>
</feature>
<organism evidence="2 3">
    <name type="scientific">Marinobacter halodurans</name>
    <dbReference type="NCBI Taxonomy" id="2528979"/>
    <lineage>
        <taxon>Bacteria</taxon>
        <taxon>Pseudomonadati</taxon>
        <taxon>Pseudomonadota</taxon>
        <taxon>Gammaproteobacteria</taxon>
        <taxon>Pseudomonadales</taxon>
        <taxon>Marinobacteraceae</taxon>
        <taxon>Marinobacter</taxon>
    </lineage>
</organism>
<feature type="transmembrane region" description="Helical" evidence="1">
    <location>
        <begin position="186"/>
        <end position="206"/>
    </location>
</feature>
<dbReference type="Proteomes" id="UP000313645">
    <property type="component" value="Unassembled WGS sequence"/>
</dbReference>
<keyword evidence="1" id="KW-1133">Transmembrane helix</keyword>
<keyword evidence="1" id="KW-0472">Membrane</keyword>
<feature type="transmembrane region" description="Helical" evidence="1">
    <location>
        <begin position="84"/>
        <end position="102"/>
    </location>
</feature>
<evidence type="ECO:0000313" key="3">
    <source>
        <dbReference type="Proteomes" id="UP000313645"/>
    </source>
</evidence>
<sequence length="298" mass="31980">MGAADVVPGVSGGTIAFITGIYERLLNAIGAFPGALTGELLRGRVGAFWARMDGTFLALLFGGILVSIVTLSGAIRFALSHYPVLLWSFFFGLILASAWHVGREIGRWGIGQFLLLAIGAVAAWLVTQMSPGEAPVTYWTLFGSGALAICAMILPGISGSFILLMIGMYGPILTAVNEWQLDRLGLFVTGCIIGLLSIAQLLSWAFRRYRDGMLALLTGFMLGALSKVWPWKEAVSWRINSHGERVPLEEINLLPGTYANVTGESSALMMAIGLAILGAIVVLGLEWFGRMRQSRATV</sequence>
<dbReference type="Pfam" id="PF04018">
    <property type="entry name" value="VCA0040-like"/>
    <property type="match status" value="1"/>
</dbReference>
<comment type="caution">
    <text evidence="2">The sequence shown here is derived from an EMBL/GenBank/DDBJ whole genome shotgun (WGS) entry which is preliminary data.</text>
</comment>
<keyword evidence="3" id="KW-1185">Reference proteome</keyword>